<comment type="caution">
    <text evidence="2">The sequence shown here is derived from an EMBL/GenBank/DDBJ whole genome shotgun (WGS) entry which is preliminary data.</text>
</comment>
<dbReference type="EMBL" id="AANZ01000009">
    <property type="protein sequence ID" value="EAQ80417.1"/>
    <property type="molecule type" value="Genomic_DNA"/>
</dbReference>
<evidence type="ECO:0000313" key="2">
    <source>
        <dbReference type="EMBL" id="EAQ80417.1"/>
    </source>
</evidence>
<dbReference type="HOGENOM" id="CLU_1088468_0_0_0"/>
<proteinExistence type="predicted"/>
<gene>
    <name evidence="2" type="ORF">DSM3645_11247</name>
</gene>
<dbReference type="eggNOG" id="ENOG5033JD4">
    <property type="taxonomic scope" value="Bacteria"/>
</dbReference>
<feature type="coiled-coil region" evidence="1">
    <location>
        <begin position="38"/>
        <end position="72"/>
    </location>
</feature>
<dbReference type="RefSeq" id="WP_002655846.1">
    <property type="nucleotide sequence ID" value="NZ_CH672377.1"/>
</dbReference>
<accession>A3ZSZ1</accession>
<dbReference type="OrthoDB" id="259658at2"/>
<evidence type="ECO:0000256" key="1">
    <source>
        <dbReference type="SAM" id="Coils"/>
    </source>
</evidence>
<evidence type="ECO:0000313" key="3">
    <source>
        <dbReference type="Proteomes" id="UP000004358"/>
    </source>
</evidence>
<protein>
    <submittedName>
        <fullName evidence="2">Uncharacterized protein</fullName>
    </submittedName>
</protein>
<sequence>MAKMMDTISTINTTIRTLLALLVAIVLGFASFFGYNVYHEKELALQDAQTKVVALETEVLLKKEAIEKLEVRLKLLKVDRRIGQFYVVDQTVDEQTGKKTSKIRFVEVDRQGETIGAPREFVVKGDVVYIDYWVVKFEDKFVEENDPFRNTSIFLFRKIFGDSQSADEVPDIDKVGDRPLVYGQNPEATEFENELWSDFWKLANDPKAAQEKGIRAAHGEAASIQMLEGKTYELELRASGGISLKPIDNPTKPES</sequence>
<organism evidence="2 3">
    <name type="scientific">Blastopirellula marina DSM 3645</name>
    <dbReference type="NCBI Taxonomy" id="314230"/>
    <lineage>
        <taxon>Bacteria</taxon>
        <taxon>Pseudomonadati</taxon>
        <taxon>Planctomycetota</taxon>
        <taxon>Planctomycetia</taxon>
        <taxon>Pirellulales</taxon>
        <taxon>Pirellulaceae</taxon>
        <taxon>Blastopirellula</taxon>
    </lineage>
</organism>
<dbReference type="Proteomes" id="UP000004358">
    <property type="component" value="Unassembled WGS sequence"/>
</dbReference>
<reference evidence="2 3" key="1">
    <citation type="submission" date="2006-02" db="EMBL/GenBank/DDBJ databases">
        <authorList>
            <person name="Amann R."/>
            <person name="Ferriera S."/>
            <person name="Johnson J."/>
            <person name="Kravitz S."/>
            <person name="Halpern A."/>
            <person name="Remington K."/>
            <person name="Beeson K."/>
            <person name="Tran B."/>
            <person name="Rogers Y.-H."/>
            <person name="Friedman R."/>
            <person name="Venter J.C."/>
        </authorList>
    </citation>
    <scope>NUCLEOTIDE SEQUENCE [LARGE SCALE GENOMIC DNA]</scope>
    <source>
        <strain evidence="2 3">DSM 3645</strain>
    </source>
</reference>
<name>A3ZSZ1_9BACT</name>
<keyword evidence="1" id="KW-0175">Coiled coil</keyword>
<dbReference type="AlphaFoldDB" id="A3ZSZ1"/>